<evidence type="ECO:0000256" key="2">
    <source>
        <dbReference type="SAM" id="Coils"/>
    </source>
</evidence>
<evidence type="ECO:0000259" key="4">
    <source>
        <dbReference type="Pfam" id="PF15665"/>
    </source>
</evidence>
<dbReference type="Pfam" id="PF15665">
    <property type="entry name" value="FAM184"/>
    <property type="match status" value="1"/>
</dbReference>
<name>A0A4Z2HY56_9TELE</name>
<evidence type="ECO:0000313" key="5">
    <source>
        <dbReference type="EMBL" id="TNN70255.1"/>
    </source>
</evidence>
<feature type="coiled-coil region" evidence="2">
    <location>
        <begin position="609"/>
        <end position="754"/>
    </location>
</feature>
<sequence length="1047" mass="123353">MATGAGWQPPYSSASGNTKYNVAPSPAFSMFYDGTLTLDYSQDLHLKMSKKIAQLTKVIYALNTKNDEHEDEIESLKEAHEDEVQHIVTETRDKIMQYKSKMVDEADLRRRLASLEESIELHEHMKRQVEEMRRDFEEKLRAFSQTQAQFEADKRRALEELRSTYRQEVEELLNNQQNQSATSTEDQEKLAELHRQEVEALMERVEEITKDKVRLVEEYEAKLGKAQEYYERELEAMRRTHQLTTENLLAWKRTEVELRKEFQAQEAALQRSLSKLRSELQKAHEEARENRDKTNRLQTSLANAEGTIKNLHKQLEEAIQDGEIWVMQLKDTEYELDGSRERVQQQATEILHKGSQIGSLQATQMSHDATIRNLDQEQSRLKDKLSRLEEEREALLNQSQSSNEQHKQQVLKLEQSLREEHQGYEKELCRLRAHYEEEMHRFKEAQVRALEELEENHQSMREEAQQEKEDEKRLLIAKMSQEFEIKRLSLEEQRDRLQQQLDNLKEELSAKLNMANQEVSHLEELVREGEQNRSSAQTQISCLRETQEKLKIELDATRARVRETSNLLTDLQEEIETQRQQHDARVMSIRTEEKQKMDKMADDLDQKWRDALREEVRLLKEELTEEYEADKQAAQTQISQQKELEMMAAREGWQRKVEDLLEQISLLKQSLELQLSQSQSALQQLQSQFNQERELLSQQLKELQREHQRREHRLQEAHCCALSTMEEARQHQIRALEERLKQEQREEVHALKEAHRRTFDILRQQSDQELQTLRFELEDEGKAKLASLRAELNHLHASSIEHLKQFHHKDSSSVKRDLESAMKHSHQQEQELFARISELQAELCSRSNRITDLDHEIHSLNETIDTLTRELEMKGKEVLRVRSEANHQIRAHEQDLSKRHERDLGEMSMVHHRETQILLADFNKAQEVLRDKITALQILLQGTEEKLRNRESRPEDLHVIAELREMVTEREGLVKKLVDDKKFYQLELVNRETGFNKVFNSSANVGVINPLIKANATAPSDPRVAEAGEGKEHVAKEEELYAQYFTF</sequence>
<dbReference type="PANTHER" id="PTHR18870">
    <property type="entry name" value="PROTEIN TAG-278-RELATED"/>
    <property type="match status" value="1"/>
</dbReference>
<dbReference type="AlphaFoldDB" id="A0A4Z2HY56"/>
<dbReference type="InterPro" id="IPR039478">
    <property type="entry name" value="FAM184A/B_N"/>
</dbReference>
<reference evidence="5 6" key="1">
    <citation type="submission" date="2019-03" db="EMBL/GenBank/DDBJ databases">
        <title>First draft genome of Liparis tanakae, snailfish: a comprehensive survey of snailfish specific genes.</title>
        <authorList>
            <person name="Kim W."/>
            <person name="Song I."/>
            <person name="Jeong J.-H."/>
            <person name="Kim D."/>
            <person name="Kim S."/>
            <person name="Ryu S."/>
            <person name="Song J.Y."/>
            <person name="Lee S.K."/>
        </authorList>
    </citation>
    <scope>NUCLEOTIDE SEQUENCE [LARGE SCALE GENOMIC DNA]</scope>
    <source>
        <tissue evidence="5">Muscle</tissue>
    </source>
</reference>
<accession>A0A4Z2HY56</accession>
<dbReference type="OrthoDB" id="75801at2759"/>
<proteinExistence type="predicted"/>
<evidence type="ECO:0000256" key="1">
    <source>
        <dbReference type="ARBA" id="ARBA00023054"/>
    </source>
</evidence>
<protein>
    <submittedName>
        <fullName evidence="5">Protein FAM184A</fullName>
    </submittedName>
</protein>
<dbReference type="Proteomes" id="UP000314294">
    <property type="component" value="Unassembled WGS sequence"/>
</dbReference>
<dbReference type="PANTHER" id="PTHR18870:SF10">
    <property type="entry name" value="PROTEIN FAM184A"/>
    <property type="match status" value="1"/>
</dbReference>
<keyword evidence="1 2" id="KW-0175">Coiled coil</keyword>
<feature type="region of interest" description="Disordered" evidence="3">
    <location>
        <begin position="392"/>
        <end position="411"/>
    </location>
</feature>
<organism evidence="5 6">
    <name type="scientific">Liparis tanakae</name>
    <name type="common">Tanaka's snailfish</name>
    <dbReference type="NCBI Taxonomy" id="230148"/>
    <lineage>
        <taxon>Eukaryota</taxon>
        <taxon>Metazoa</taxon>
        <taxon>Chordata</taxon>
        <taxon>Craniata</taxon>
        <taxon>Vertebrata</taxon>
        <taxon>Euteleostomi</taxon>
        <taxon>Actinopterygii</taxon>
        <taxon>Neopterygii</taxon>
        <taxon>Teleostei</taxon>
        <taxon>Neoteleostei</taxon>
        <taxon>Acanthomorphata</taxon>
        <taxon>Eupercaria</taxon>
        <taxon>Perciformes</taxon>
        <taxon>Cottioidei</taxon>
        <taxon>Cottales</taxon>
        <taxon>Liparidae</taxon>
        <taxon>Liparis</taxon>
    </lineage>
</organism>
<comment type="caution">
    <text evidence="5">The sequence shown here is derived from an EMBL/GenBank/DDBJ whole genome shotgun (WGS) entry which is preliminary data.</text>
</comment>
<evidence type="ECO:0000313" key="6">
    <source>
        <dbReference type="Proteomes" id="UP000314294"/>
    </source>
</evidence>
<feature type="coiled-coil region" evidence="2">
    <location>
        <begin position="850"/>
        <end position="877"/>
    </location>
</feature>
<gene>
    <name evidence="5" type="primary">FAM184A_0</name>
    <name evidence="5" type="ORF">EYF80_019469</name>
</gene>
<feature type="domain" description="Protein FAM184A/B N-terminal" evidence="4">
    <location>
        <begin position="125"/>
        <end position="235"/>
    </location>
</feature>
<keyword evidence="6" id="KW-1185">Reference proteome</keyword>
<evidence type="ECO:0000256" key="3">
    <source>
        <dbReference type="SAM" id="MobiDB-lite"/>
    </source>
</evidence>
<feature type="coiled-coil region" evidence="2">
    <location>
        <begin position="52"/>
        <end position="321"/>
    </location>
</feature>
<dbReference type="EMBL" id="SRLO01000165">
    <property type="protein sequence ID" value="TNN70255.1"/>
    <property type="molecule type" value="Genomic_DNA"/>
</dbReference>